<feature type="domain" description="Mug56/Spo71 PH" evidence="2">
    <location>
        <begin position="831"/>
        <end position="960"/>
    </location>
</feature>
<dbReference type="HOGENOM" id="CLU_008203_0_0_1"/>
<dbReference type="AlphaFoldDB" id="J4IAU6"/>
<accession>J4IAU6</accession>
<evidence type="ECO:0000259" key="2">
    <source>
        <dbReference type="Pfam" id="PF15404"/>
    </source>
</evidence>
<gene>
    <name evidence="4" type="ORF">FIBRA_05660</name>
</gene>
<dbReference type="GO" id="GO:1902657">
    <property type="term" value="P:protein localization to prospore membrane"/>
    <property type="evidence" value="ECO:0007669"/>
    <property type="project" value="InterPro"/>
</dbReference>
<evidence type="ECO:0000256" key="1">
    <source>
        <dbReference type="SAM" id="MobiDB-lite"/>
    </source>
</evidence>
<dbReference type="EMBL" id="HE797116">
    <property type="protein sequence ID" value="CCM03526.1"/>
    <property type="molecule type" value="Genomic_DNA"/>
</dbReference>
<feature type="region of interest" description="Disordered" evidence="1">
    <location>
        <begin position="690"/>
        <end position="718"/>
    </location>
</feature>
<proteinExistence type="predicted"/>
<dbReference type="InterPro" id="IPR039486">
    <property type="entry name" value="Mug56/Spo71_PH"/>
</dbReference>
<evidence type="ECO:0000313" key="5">
    <source>
        <dbReference type="Proteomes" id="UP000006352"/>
    </source>
</evidence>
<dbReference type="Pfam" id="PF15404">
    <property type="entry name" value="PH_4"/>
    <property type="match status" value="1"/>
</dbReference>
<dbReference type="PANTHER" id="PTHR28076:SF1">
    <property type="entry name" value="PROSPORE MEMBRANE ADAPTER PROTEIN SPO71"/>
    <property type="match status" value="1"/>
</dbReference>
<dbReference type="OrthoDB" id="5579281at2759"/>
<protein>
    <submittedName>
        <fullName evidence="4">Uncharacterized protein</fullName>
    </submittedName>
</protein>
<dbReference type="GeneID" id="24098437"/>
<name>J4IAU6_9APHY</name>
<dbReference type="Proteomes" id="UP000006352">
    <property type="component" value="Unassembled WGS sequence"/>
</dbReference>
<feature type="compositionally biased region" description="Acidic residues" evidence="1">
    <location>
        <begin position="705"/>
        <end position="714"/>
    </location>
</feature>
<evidence type="ECO:0000259" key="3">
    <source>
        <dbReference type="Pfam" id="PF23207"/>
    </source>
</evidence>
<dbReference type="InterPro" id="IPR057379">
    <property type="entry name" value="PH_SPO71"/>
</dbReference>
<dbReference type="STRING" id="599839.J4IAU6"/>
<dbReference type="InterPro" id="IPR040345">
    <property type="entry name" value="Mug56/Spo71"/>
</dbReference>
<sequence>MSPTTSSDPRTAIVSPGEITTRLDKHQHHRRFIGPLPKQTAFPGKHFKDLGVLSSSDSDYGPGKLIRQLAYEFFLVSGGVPEAWNEEEERRIQDKMYKRWAESDWGEVYLKRAGFRRDKSWVGTSFDIGYFLGISISDTKHSCGRSVATPFLQHAAASGVSTFVTAPSHLSPIPDSPATFSDERPVDGEQSSGRAGYDTQSISSSTALINASKLRVGPAQLRSGGPSRPSVGLTPAATRSILGVSTSESAPNGAAIKGKGKMVHYSQESVDDYPVSPGEVLNRTGEAVEHTSAGAAQQADIEGEVGLGNFDMRDRMFVKFAYTEADSLPAHFDEGRNRTASHLYSGRWAEYVVIWRKDRLELYRAHSFPGKDWYTGHMKLAHVIPLGDSSPTRLSLYSFIDMTFCLICPPATLRKHSKRRWLYRRTRGLNVFIFKIRSHTRAVDWVWKLWRHLGGRLPSSLEIHAPALGTRIRVNVPGADYSKFSTALAVFDRQNLLRLCLERLRKVKEYDFLIGQKLASGAKLALAWRLDTKLDWVRHVDDIQGSPRKWAVLCGLALNQGSKSAHLEVRLREHLPTRLHTKDGMPLDEPPAVEGYLERIRSNPIMKQPVYLATHDGYLFTVPIAHAHQPIPPGVIPPDYDPSHFRQDEVRRGTQQILHATGMTDLRSVLAVRRAFQLVPRNVEDISSLDVADGADDQPHLDTLDGAESDDNDLGGETGLNAAFDKSRLHMKRSFELLLVTGKVVRYEAHSCEIALEWVSRLRTLIIYWRRRHHVDTQKEMRLAHASTGKARITPRRLVEQHDAPPEPLPDPEAFLPELSSFFNWLAGVVQLVLVSGSLIQYRITTKNSLHHHRGRTISLLDACIWSGFLAAQYLPEDQHNPDAPQVARRYQDGLETTDGLEDTLFMLWYRSSSKARGGVATAQNRDDIPQLSMKRKVIVFRTRSKLERDAWVWAINAEIEKIVRATADREDRIRNTGHIVET</sequence>
<feature type="domain" description="Prospore membrane adapter protein SPO71 PH" evidence="3">
    <location>
        <begin position="312"/>
        <end position="456"/>
    </location>
</feature>
<organism evidence="4 5">
    <name type="scientific">Fibroporia radiculosa</name>
    <dbReference type="NCBI Taxonomy" id="599839"/>
    <lineage>
        <taxon>Eukaryota</taxon>
        <taxon>Fungi</taxon>
        <taxon>Dikarya</taxon>
        <taxon>Basidiomycota</taxon>
        <taxon>Agaricomycotina</taxon>
        <taxon>Agaricomycetes</taxon>
        <taxon>Polyporales</taxon>
        <taxon>Fibroporiaceae</taxon>
        <taxon>Fibroporia</taxon>
    </lineage>
</organism>
<dbReference type="RefSeq" id="XP_012182809.1">
    <property type="nucleotide sequence ID" value="XM_012327419.1"/>
</dbReference>
<dbReference type="PANTHER" id="PTHR28076">
    <property type="entry name" value="SPORULATION-SPECIFIC PROTEIN 71"/>
    <property type="match status" value="1"/>
</dbReference>
<feature type="compositionally biased region" description="Polar residues" evidence="1">
    <location>
        <begin position="189"/>
        <end position="200"/>
    </location>
</feature>
<reference evidence="4 5" key="1">
    <citation type="journal article" date="2012" name="Appl. Environ. Microbiol.">
        <title>Short-read sequencing for genomic analysis of the brown rot fungus Fibroporia radiculosa.</title>
        <authorList>
            <person name="Tang J.D."/>
            <person name="Perkins A.D."/>
            <person name="Sonstegard T.S."/>
            <person name="Schroeder S.G."/>
            <person name="Burgess S.C."/>
            <person name="Diehl S.V."/>
        </authorList>
    </citation>
    <scope>NUCLEOTIDE SEQUENCE [LARGE SCALE GENOMIC DNA]</scope>
    <source>
        <strain evidence="4 5">TFFH 294</strain>
    </source>
</reference>
<feature type="region of interest" description="Disordered" evidence="1">
    <location>
        <begin position="172"/>
        <end position="200"/>
    </location>
</feature>
<dbReference type="Pfam" id="PF23207">
    <property type="entry name" value="PH_SPO71"/>
    <property type="match status" value="1"/>
</dbReference>
<keyword evidence="5" id="KW-1185">Reference proteome</keyword>
<dbReference type="InParanoid" id="J4IAU6"/>
<evidence type="ECO:0000313" key="4">
    <source>
        <dbReference type="EMBL" id="CCM03526.1"/>
    </source>
</evidence>